<organism evidence="9 10">
    <name type="scientific">Eleusine coracana subsp. coracana</name>
    <dbReference type="NCBI Taxonomy" id="191504"/>
    <lineage>
        <taxon>Eukaryota</taxon>
        <taxon>Viridiplantae</taxon>
        <taxon>Streptophyta</taxon>
        <taxon>Embryophyta</taxon>
        <taxon>Tracheophyta</taxon>
        <taxon>Spermatophyta</taxon>
        <taxon>Magnoliopsida</taxon>
        <taxon>Liliopsida</taxon>
        <taxon>Poales</taxon>
        <taxon>Poaceae</taxon>
        <taxon>PACMAD clade</taxon>
        <taxon>Chloridoideae</taxon>
        <taxon>Cynodonteae</taxon>
        <taxon>Eleusininae</taxon>
        <taxon>Eleusine</taxon>
    </lineage>
</organism>
<dbReference type="Proteomes" id="UP001054889">
    <property type="component" value="Unassembled WGS sequence"/>
</dbReference>
<feature type="disulfide bond" evidence="6">
    <location>
        <begin position="86"/>
        <end position="103"/>
    </location>
</feature>
<sequence>MVRTEPWTVYMVDSSKSLVNKSIIIYTAIVSNDEEIYMTYSLPDGSASTRFVLTYSGEYRLEIWRSSAWTVIVKLPVSECNRYGSCGPYGYCDSTVAAGAATCKCLDGFEPTSLEDWNNGNFSQGCRRKEALQCGDGFLALTGMKSPDKFVLVKNTSFKECAAECAANCSCVAYAYANLSTRTTKGDGTRCLVWTGDLIDTEKWGDLLPSETLYLRIAGLHTGTKEKTSALKIVLPTVLEATTNCSGTAERRMVVACKSGTTACYVPPYGGEDAADPATPCCGLPFSEKRRSDPLPARVDIFSSTPGSGGQVLGDKARRVAAACG</sequence>
<dbReference type="PROSITE" id="PS50026">
    <property type="entry name" value="EGF_3"/>
    <property type="match status" value="1"/>
</dbReference>
<dbReference type="EC" id="2.7.11.1" evidence="1"/>
<evidence type="ECO:0000256" key="1">
    <source>
        <dbReference type="ARBA" id="ARBA00012513"/>
    </source>
</evidence>
<keyword evidence="2" id="KW-0732">Signal</keyword>
<protein>
    <recommendedName>
        <fullName evidence="1">non-specific serine/threonine protein kinase</fullName>
        <ecNumber evidence="1">2.7.11.1</ecNumber>
    </recommendedName>
</protein>
<dbReference type="Pfam" id="PF08276">
    <property type="entry name" value="PAN_2"/>
    <property type="match status" value="1"/>
</dbReference>
<dbReference type="GO" id="GO:0004674">
    <property type="term" value="F:protein serine/threonine kinase activity"/>
    <property type="evidence" value="ECO:0007669"/>
    <property type="project" value="UniProtKB-EC"/>
</dbReference>
<dbReference type="PANTHER" id="PTHR32444:SF118">
    <property type="entry name" value="OS09G0551150 PROTEIN"/>
    <property type="match status" value="1"/>
</dbReference>
<dbReference type="CDD" id="cd01098">
    <property type="entry name" value="PAN_AP_plant"/>
    <property type="match status" value="1"/>
</dbReference>
<comment type="caution">
    <text evidence="9">The sequence shown here is derived from an EMBL/GenBank/DDBJ whole genome shotgun (WGS) entry which is preliminary data.</text>
</comment>
<evidence type="ECO:0000256" key="2">
    <source>
        <dbReference type="ARBA" id="ARBA00022729"/>
    </source>
</evidence>
<evidence type="ECO:0000256" key="4">
    <source>
        <dbReference type="ARBA" id="ARBA00047899"/>
    </source>
</evidence>
<evidence type="ECO:0000256" key="6">
    <source>
        <dbReference type="PROSITE-ProRule" id="PRU00076"/>
    </source>
</evidence>
<dbReference type="Pfam" id="PF00954">
    <property type="entry name" value="S_locus_glycop"/>
    <property type="match status" value="1"/>
</dbReference>
<reference evidence="9" key="2">
    <citation type="submission" date="2021-12" db="EMBL/GenBank/DDBJ databases">
        <title>Resequencing data analysis of finger millet.</title>
        <authorList>
            <person name="Hatakeyama M."/>
            <person name="Aluri S."/>
            <person name="Balachadran M.T."/>
            <person name="Sivarajan S.R."/>
            <person name="Poveda L."/>
            <person name="Shimizu-Inatsugi R."/>
            <person name="Schlapbach R."/>
            <person name="Sreeman S.M."/>
            <person name="Shimizu K.K."/>
        </authorList>
    </citation>
    <scope>NUCLEOTIDE SEQUENCE</scope>
</reference>
<evidence type="ECO:0000256" key="5">
    <source>
        <dbReference type="ARBA" id="ARBA00048679"/>
    </source>
</evidence>
<keyword evidence="3 6" id="KW-1015">Disulfide bond</keyword>
<dbReference type="PROSITE" id="PS50948">
    <property type="entry name" value="PAN"/>
    <property type="match status" value="1"/>
</dbReference>
<accession>A0AAV5FJR4</accession>
<dbReference type="InterPro" id="IPR000858">
    <property type="entry name" value="S_locus_glycoprot_dom"/>
</dbReference>
<evidence type="ECO:0000313" key="9">
    <source>
        <dbReference type="EMBL" id="GJN34560.1"/>
    </source>
</evidence>
<feature type="domain" description="Apple" evidence="8">
    <location>
        <begin position="134"/>
        <end position="218"/>
    </location>
</feature>
<proteinExistence type="predicted"/>
<comment type="caution">
    <text evidence="6">Lacks conserved residue(s) required for the propagation of feature annotation.</text>
</comment>
<dbReference type="EMBL" id="BQKI01000085">
    <property type="protein sequence ID" value="GJN34560.1"/>
    <property type="molecule type" value="Genomic_DNA"/>
</dbReference>
<evidence type="ECO:0000256" key="3">
    <source>
        <dbReference type="ARBA" id="ARBA00023157"/>
    </source>
</evidence>
<dbReference type="InterPro" id="IPR003609">
    <property type="entry name" value="Pan_app"/>
</dbReference>
<name>A0AAV5FJR4_ELECO</name>
<dbReference type="GO" id="GO:0048544">
    <property type="term" value="P:recognition of pollen"/>
    <property type="evidence" value="ECO:0007669"/>
    <property type="project" value="InterPro"/>
</dbReference>
<dbReference type="AlphaFoldDB" id="A0AAV5FJR4"/>
<keyword evidence="6" id="KW-0245">EGF-like domain</keyword>
<dbReference type="InterPro" id="IPR000742">
    <property type="entry name" value="EGF"/>
</dbReference>
<dbReference type="PANTHER" id="PTHR32444">
    <property type="entry name" value="BULB-TYPE LECTIN DOMAIN-CONTAINING PROTEIN"/>
    <property type="match status" value="1"/>
</dbReference>
<evidence type="ECO:0000259" key="7">
    <source>
        <dbReference type="PROSITE" id="PS50026"/>
    </source>
</evidence>
<evidence type="ECO:0000313" key="10">
    <source>
        <dbReference type="Proteomes" id="UP001054889"/>
    </source>
</evidence>
<keyword evidence="10" id="KW-1185">Reference proteome</keyword>
<dbReference type="SMART" id="SM00473">
    <property type="entry name" value="PAN_AP"/>
    <property type="match status" value="1"/>
</dbReference>
<gene>
    <name evidence="9" type="primary">gb23233</name>
    <name evidence="9" type="ORF">PR202_gb23233</name>
</gene>
<evidence type="ECO:0000259" key="8">
    <source>
        <dbReference type="PROSITE" id="PS50948"/>
    </source>
</evidence>
<reference evidence="9" key="1">
    <citation type="journal article" date="2018" name="DNA Res.">
        <title>Multiple hybrid de novo genome assembly of finger millet, an orphan allotetraploid crop.</title>
        <authorList>
            <person name="Hatakeyama M."/>
            <person name="Aluri S."/>
            <person name="Balachadran M.T."/>
            <person name="Sivarajan S.R."/>
            <person name="Patrignani A."/>
            <person name="Gruter S."/>
            <person name="Poveda L."/>
            <person name="Shimizu-Inatsugi R."/>
            <person name="Baeten J."/>
            <person name="Francoijs K.J."/>
            <person name="Nataraja K.N."/>
            <person name="Reddy Y.A.N."/>
            <person name="Phadnis S."/>
            <person name="Ravikumar R.L."/>
            <person name="Schlapbach R."/>
            <person name="Sreeman S.M."/>
            <person name="Shimizu K.K."/>
        </authorList>
    </citation>
    <scope>NUCLEOTIDE SEQUENCE</scope>
</reference>
<comment type="catalytic activity">
    <reaction evidence="4">
        <text>L-threonyl-[protein] + ATP = O-phospho-L-threonyl-[protein] + ADP + H(+)</text>
        <dbReference type="Rhea" id="RHEA:46608"/>
        <dbReference type="Rhea" id="RHEA-COMP:11060"/>
        <dbReference type="Rhea" id="RHEA-COMP:11605"/>
        <dbReference type="ChEBI" id="CHEBI:15378"/>
        <dbReference type="ChEBI" id="CHEBI:30013"/>
        <dbReference type="ChEBI" id="CHEBI:30616"/>
        <dbReference type="ChEBI" id="CHEBI:61977"/>
        <dbReference type="ChEBI" id="CHEBI:456216"/>
        <dbReference type="EC" id="2.7.11.1"/>
    </reaction>
</comment>
<comment type="catalytic activity">
    <reaction evidence="5">
        <text>L-seryl-[protein] + ATP = O-phospho-L-seryl-[protein] + ADP + H(+)</text>
        <dbReference type="Rhea" id="RHEA:17989"/>
        <dbReference type="Rhea" id="RHEA-COMP:9863"/>
        <dbReference type="Rhea" id="RHEA-COMP:11604"/>
        <dbReference type="ChEBI" id="CHEBI:15378"/>
        <dbReference type="ChEBI" id="CHEBI:29999"/>
        <dbReference type="ChEBI" id="CHEBI:30616"/>
        <dbReference type="ChEBI" id="CHEBI:83421"/>
        <dbReference type="ChEBI" id="CHEBI:456216"/>
        <dbReference type="EC" id="2.7.11.1"/>
    </reaction>
</comment>
<feature type="domain" description="EGF-like" evidence="7">
    <location>
        <begin position="76"/>
        <end position="115"/>
    </location>
</feature>